<organism evidence="2 3">
    <name type="scientific">Lasallia pustulata</name>
    <dbReference type="NCBI Taxonomy" id="136370"/>
    <lineage>
        <taxon>Eukaryota</taxon>
        <taxon>Fungi</taxon>
        <taxon>Dikarya</taxon>
        <taxon>Ascomycota</taxon>
        <taxon>Pezizomycotina</taxon>
        <taxon>Lecanoromycetes</taxon>
        <taxon>OSLEUM clade</taxon>
        <taxon>Umbilicariomycetidae</taxon>
        <taxon>Umbilicariales</taxon>
        <taxon>Umbilicariaceae</taxon>
        <taxon>Lasallia</taxon>
    </lineage>
</organism>
<dbReference type="EMBL" id="VXIT01000011">
    <property type="protein sequence ID" value="KAA6409193.1"/>
    <property type="molecule type" value="Genomic_DNA"/>
</dbReference>
<sequence length="106" mass="11333">MWFSASSSTRPKQLLILQAVHPPQSSSLVQTIEVQNGSTPSIEDVTAGWGGRMGTSSSGNVAMDLPNAGEGYEADEKDRGLHVGQIERRYREGLGFTARAEGILEG</sequence>
<feature type="region of interest" description="Disordered" evidence="1">
    <location>
        <begin position="39"/>
        <end position="76"/>
    </location>
</feature>
<accession>A0A5M8PIG4</accession>
<gene>
    <name evidence="2" type="ORF">FRX48_06746</name>
</gene>
<dbReference type="AlphaFoldDB" id="A0A5M8PIG4"/>
<proteinExistence type="predicted"/>
<evidence type="ECO:0000256" key="1">
    <source>
        <dbReference type="SAM" id="MobiDB-lite"/>
    </source>
</evidence>
<protein>
    <submittedName>
        <fullName evidence="2">Uncharacterized protein</fullName>
    </submittedName>
</protein>
<reference evidence="2 3" key="1">
    <citation type="submission" date="2019-09" db="EMBL/GenBank/DDBJ databases">
        <title>The hologenome of the rock-dwelling lichen Lasallia pustulata.</title>
        <authorList>
            <person name="Greshake Tzovaras B."/>
            <person name="Segers F."/>
            <person name="Bicker A."/>
            <person name="Dal Grande F."/>
            <person name="Otte J."/>
            <person name="Hankeln T."/>
            <person name="Schmitt I."/>
            <person name="Ebersberger I."/>
        </authorList>
    </citation>
    <scope>NUCLEOTIDE SEQUENCE [LARGE SCALE GENOMIC DNA]</scope>
    <source>
        <strain evidence="2">A1-1</strain>
    </source>
</reference>
<evidence type="ECO:0000313" key="3">
    <source>
        <dbReference type="Proteomes" id="UP000324767"/>
    </source>
</evidence>
<dbReference type="Proteomes" id="UP000324767">
    <property type="component" value="Unassembled WGS sequence"/>
</dbReference>
<name>A0A5M8PIG4_9LECA</name>
<evidence type="ECO:0000313" key="2">
    <source>
        <dbReference type="EMBL" id="KAA6409193.1"/>
    </source>
</evidence>
<comment type="caution">
    <text evidence="2">The sequence shown here is derived from an EMBL/GenBank/DDBJ whole genome shotgun (WGS) entry which is preliminary data.</text>
</comment>